<keyword evidence="1" id="KW-1133">Transmembrane helix</keyword>
<comment type="caution">
    <text evidence="2">The sequence shown here is derived from an EMBL/GenBank/DDBJ whole genome shotgun (WGS) entry which is preliminary data.</text>
</comment>
<proteinExistence type="predicted"/>
<evidence type="ECO:0008006" key="4">
    <source>
        <dbReference type="Google" id="ProtNLM"/>
    </source>
</evidence>
<feature type="transmembrane region" description="Helical" evidence="1">
    <location>
        <begin position="45"/>
        <end position="64"/>
    </location>
</feature>
<protein>
    <recommendedName>
        <fullName evidence="4">DUF4190 domain-containing protein</fullName>
    </recommendedName>
</protein>
<keyword evidence="1" id="KW-0812">Transmembrane</keyword>
<evidence type="ECO:0000313" key="2">
    <source>
        <dbReference type="EMBL" id="NEC17849.1"/>
    </source>
</evidence>
<reference evidence="2 3" key="1">
    <citation type="submission" date="2020-01" db="EMBL/GenBank/DDBJ databases">
        <title>Insect and environment-associated Actinomycetes.</title>
        <authorList>
            <person name="Currrie C."/>
            <person name="Chevrette M."/>
            <person name="Carlson C."/>
            <person name="Stubbendieck R."/>
            <person name="Wendt-Pienkowski E."/>
        </authorList>
    </citation>
    <scope>NUCLEOTIDE SEQUENCE [LARGE SCALE GENOMIC DNA]</scope>
    <source>
        <strain evidence="2 3">SID7590</strain>
    </source>
</reference>
<dbReference type="AlphaFoldDB" id="A0A7K3RRM3"/>
<dbReference type="RefSeq" id="WP_164200448.1">
    <property type="nucleotide sequence ID" value="NZ_JAAGMP010000309.1"/>
</dbReference>
<sequence>MTGNTQQTTGPTAIRSRNTPARVAVWAAALGAGLIVAIVATPMFWLMYGGLYTAFMFLCGLVAIPAGHLGRRRGKRLGGRDRGKALVAILTGWLLILCSLVLVLAYVGLVAGLGVLSDSAS</sequence>
<keyword evidence="1" id="KW-0472">Membrane</keyword>
<name>A0A7K3RRM3_9ACTN</name>
<feature type="transmembrane region" description="Helical" evidence="1">
    <location>
        <begin position="85"/>
        <end position="116"/>
    </location>
</feature>
<gene>
    <name evidence="2" type="ORF">G3I50_06170</name>
</gene>
<feature type="transmembrane region" description="Helical" evidence="1">
    <location>
        <begin position="21"/>
        <end position="39"/>
    </location>
</feature>
<evidence type="ECO:0000313" key="3">
    <source>
        <dbReference type="Proteomes" id="UP000469670"/>
    </source>
</evidence>
<dbReference type="EMBL" id="JAAGMP010000309">
    <property type="protein sequence ID" value="NEC17849.1"/>
    <property type="molecule type" value="Genomic_DNA"/>
</dbReference>
<dbReference type="Proteomes" id="UP000469670">
    <property type="component" value="Unassembled WGS sequence"/>
</dbReference>
<accession>A0A7K3RRM3</accession>
<evidence type="ECO:0000256" key="1">
    <source>
        <dbReference type="SAM" id="Phobius"/>
    </source>
</evidence>
<organism evidence="2 3">
    <name type="scientific">Streptomyces parvus</name>
    <dbReference type="NCBI Taxonomy" id="66428"/>
    <lineage>
        <taxon>Bacteria</taxon>
        <taxon>Bacillati</taxon>
        <taxon>Actinomycetota</taxon>
        <taxon>Actinomycetes</taxon>
        <taxon>Kitasatosporales</taxon>
        <taxon>Streptomycetaceae</taxon>
        <taxon>Streptomyces</taxon>
    </lineage>
</organism>